<dbReference type="HAMAP" id="MF_01232">
    <property type="entry name" value="UPF0229"/>
    <property type="match status" value="1"/>
</dbReference>
<dbReference type="PANTHER" id="PTHR30510">
    <property type="entry name" value="UPF0229 PROTEIN YEAH"/>
    <property type="match status" value="1"/>
</dbReference>
<feature type="region of interest" description="Disordered" evidence="3">
    <location>
        <begin position="89"/>
        <end position="108"/>
    </location>
</feature>
<proteinExistence type="inferred from homology"/>
<dbReference type="OrthoDB" id="9788289at2"/>
<organism evidence="4 5">
    <name type="scientific">Natronospirillum operosum</name>
    <dbReference type="NCBI Taxonomy" id="2759953"/>
    <lineage>
        <taxon>Bacteria</taxon>
        <taxon>Pseudomonadati</taxon>
        <taxon>Pseudomonadota</taxon>
        <taxon>Gammaproteobacteria</taxon>
        <taxon>Oceanospirillales</taxon>
        <taxon>Natronospirillaceae</taxon>
        <taxon>Natronospirillum</taxon>
    </lineage>
</organism>
<reference evidence="4 5" key="1">
    <citation type="submission" date="2019-04" db="EMBL/GenBank/DDBJ databases">
        <title>Natronospirillum operosus gen. nov., sp. nov., a haloalkaliphilic satellite isolated from decaying biomass of laboratory culture of cyanobacterium Geitlerinema sp. and proposal of Natronospirillaceae fam. nov. and Saccharospirillaceae fam. nov.</title>
        <authorList>
            <person name="Kevbrin V."/>
            <person name="Boltyanskaya Y."/>
            <person name="Koziaeva V."/>
            <person name="Grouzdev D.S."/>
            <person name="Park M."/>
            <person name="Cho J."/>
        </authorList>
    </citation>
    <scope>NUCLEOTIDE SEQUENCE [LARGE SCALE GENOMIC DNA]</scope>
    <source>
        <strain evidence="4 5">G-116</strain>
    </source>
</reference>
<dbReference type="PANTHER" id="PTHR30510:SF2">
    <property type="entry name" value="UPF0229 PROTEIN YEAH"/>
    <property type="match status" value="1"/>
</dbReference>
<dbReference type="NCBIfam" id="NF003708">
    <property type="entry name" value="PRK05325.1-3"/>
    <property type="match status" value="1"/>
</dbReference>
<evidence type="ECO:0000256" key="1">
    <source>
        <dbReference type="HAMAP-Rule" id="MF_01232"/>
    </source>
</evidence>
<keyword evidence="2" id="KW-0175">Coiled coil</keyword>
<evidence type="ECO:0000256" key="2">
    <source>
        <dbReference type="SAM" id="Coils"/>
    </source>
</evidence>
<dbReference type="AlphaFoldDB" id="A0A4Z0W9H2"/>
<dbReference type="NCBIfam" id="NF003707">
    <property type="entry name" value="PRK05325.1-2"/>
    <property type="match status" value="1"/>
</dbReference>
<dbReference type="Proteomes" id="UP000297475">
    <property type="component" value="Unassembled WGS sequence"/>
</dbReference>
<feature type="coiled-coil region" evidence="2">
    <location>
        <begin position="188"/>
        <end position="222"/>
    </location>
</feature>
<accession>A0A4Z0W9H2</accession>
<evidence type="ECO:0000256" key="3">
    <source>
        <dbReference type="SAM" id="MobiDB-lite"/>
    </source>
</evidence>
<gene>
    <name evidence="4" type="ORF">E4656_11675</name>
</gene>
<keyword evidence="5" id="KW-1185">Reference proteome</keyword>
<evidence type="ECO:0000313" key="5">
    <source>
        <dbReference type="Proteomes" id="UP000297475"/>
    </source>
</evidence>
<comment type="similarity">
    <text evidence="1">Belongs to the UPF0229 family.</text>
</comment>
<name>A0A4Z0W9H2_9GAMM</name>
<dbReference type="RefSeq" id="WP_135483455.1">
    <property type="nucleotide sequence ID" value="NZ_SRMF01000004.1"/>
</dbReference>
<dbReference type="InterPro" id="IPR006698">
    <property type="entry name" value="UPF0229"/>
</dbReference>
<dbReference type="EMBL" id="SRMF01000004">
    <property type="protein sequence ID" value="TGG92783.1"/>
    <property type="molecule type" value="Genomic_DNA"/>
</dbReference>
<dbReference type="Pfam" id="PF04285">
    <property type="entry name" value="DUF444"/>
    <property type="match status" value="1"/>
</dbReference>
<evidence type="ECO:0000313" key="4">
    <source>
        <dbReference type="EMBL" id="TGG92783.1"/>
    </source>
</evidence>
<sequence length="425" mass="49113">MINSYVIDRRLNGKNKSAVNRRRFLDRYRKHVKAAVNNAVNKRSITDMEKGESISIPGKDLHEPVVGHGQGGNRELVHPGNREFVEGDRIRKPQAGQGQGKGNQASKDGEGLDDFTFYISQDEFLEFLFDDLALPNMVRKDLKKSQEFERHRAGYSTEGVPANINVVRSLKNAHARRIALGGSKKRRLREIEAQLAKMKGTSETTERKRSKLEAEAAELRLKLRKLPFIDDFDLRYNRHEQHPVPSSAAVMFCLMDVSGSMTQNTKDIAKRFFLLLYLFLRRNYQTIEVVFIRHHTSAKEVDEEEFFYSRETGGTIVSSALRLMQDIIRDRYPTAAWNIYAAQASDGDNWGDDSPVCRELLMNEIMPKVNYYSYIEISPRDHQDLWYAYEDVQAQYREAFAMAQILDQAEIYPVFRELFQRREAA</sequence>
<protein>
    <recommendedName>
        <fullName evidence="1">UPF0229 protein E4656_11675</fullName>
    </recommendedName>
</protein>
<comment type="caution">
    <text evidence="4">The sequence shown here is derived from an EMBL/GenBank/DDBJ whole genome shotgun (WGS) entry which is preliminary data.</text>
</comment>